<dbReference type="RefSeq" id="WP_165028757.1">
    <property type="nucleotide sequence ID" value="NZ_JAAKZF010000017.1"/>
</dbReference>
<comment type="function">
    <text evidence="2">Antitoxin component of a type II toxin-antitoxin (TA) system.</text>
</comment>
<protein>
    <recommendedName>
        <fullName evidence="2">Antitoxin</fullName>
    </recommendedName>
</protein>
<keyword evidence="4" id="KW-1185">Reference proteome</keyword>
<dbReference type="AlphaFoldDB" id="A0A6G4WCR8"/>
<dbReference type="EMBL" id="JAAKZF010000017">
    <property type="protein sequence ID" value="NGO52399.1"/>
    <property type="molecule type" value="Genomic_DNA"/>
</dbReference>
<evidence type="ECO:0000256" key="1">
    <source>
        <dbReference type="ARBA" id="ARBA00009981"/>
    </source>
</evidence>
<comment type="similarity">
    <text evidence="1 2">Belongs to the phD/YefM antitoxin family.</text>
</comment>
<reference evidence="3 4" key="1">
    <citation type="submission" date="2020-02" db="EMBL/GenBank/DDBJ databases">
        <title>Genome sequence of strain CCNWXJ40-4.</title>
        <authorList>
            <person name="Gao J."/>
            <person name="Sun J."/>
        </authorList>
    </citation>
    <scope>NUCLEOTIDE SEQUENCE [LARGE SCALE GENOMIC DNA]</scope>
    <source>
        <strain evidence="3 4">CCNWXJ 40-4</strain>
    </source>
</reference>
<dbReference type="InterPro" id="IPR006442">
    <property type="entry name" value="Antitoxin_Phd/YefM"/>
</dbReference>
<dbReference type="Proteomes" id="UP001642900">
    <property type="component" value="Unassembled WGS sequence"/>
</dbReference>
<name>A0A6G4WCR8_9HYPH</name>
<proteinExistence type="inferred from homology"/>
<evidence type="ECO:0000313" key="3">
    <source>
        <dbReference type="EMBL" id="NGO52399.1"/>
    </source>
</evidence>
<accession>A0A6G4WCR8</accession>
<dbReference type="Pfam" id="PF02604">
    <property type="entry name" value="PhdYeFM_antitox"/>
    <property type="match status" value="1"/>
</dbReference>
<comment type="caution">
    <text evidence="3">The sequence shown here is derived from an EMBL/GenBank/DDBJ whole genome shotgun (WGS) entry which is preliminary data.</text>
</comment>
<dbReference type="SUPFAM" id="SSF143120">
    <property type="entry name" value="YefM-like"/>
    <property type="match status" value="1"/>
</dbReference>
<organism evidence="3 4">
    <name type="scientific">Allomesorhizobium camelthorni</name>
    <dbReference type="NCBI Taxonomy" id="475069"/>
    <lineage>
        <taxon>Bacteria</taxon>
        <taxon>Pseudomonadati</taxon>
        <taxon>Pseudomonadota</taxon>
        <taxon>Alphaproteobacteria</taxon>
        <taxon>Hyphomicrobiales</taxon>
        <taxon>Phyllobacteriaceae</taxon>
        <taxon>Allomesorhizobium</taxon>
    </lineage>
</organism>
<evidence type="ECO:0000313" key="4">
    <source>
        <dbReference type="Proteomes" id="UP001642900"/>
    </source>
</evidence>
<sequence>MVSVNITETRKRMNELIDRALAGEEVIIMRGKKPIARMKPLTAEEFDRSNNELPGLAAARKFARRNP</sequence>
<evidence type="ECO:0000256" key="2">
    <source>
        <dbReference type="RuleBase" id="RU362080"/>
    </source>
</evidence>
<dbReference type="Gene3D" id="3.40.1620.10">
    <property type="entry name" value="YefM-like domain"/>
    <property type="match status" value="1"/>
</dbReference>
<gene>
    <name evidence="3" type="ORF">G6N73_14635</name>
</gene>
<dbReference type="InterPro" id="IPR036165">
    <property type="entry name" value="YefM-like_sf"/>
</dbReference>